<dbReference type="Gene3D" id="1.10.260.40">
    <property type="entry name" value="lambda repressor-like DNA-binding domains"/>
    <property type="match status" value="1"/>
</dbReference>
<keyword evidence="3" id="KW-0804">Transcription</keyword>
<dbReference type="InterPro" id="IPR015927">
    <property type="entry name" value="Peptidase_S24_S26A/B/C"/>
</dbReference>
<dbReference type="RefSeq" id="WP_277280506.1">
    <property type="nucleotide sequence ID" value="NZ_JAROCY010000030.1"/>
</dbReference>
<dbReference type="SMART" id="SM00530">
    <property type="entry name" value="HTH_XRE"/>
    <property type="match status" value="1"/>
</dbReference>
<reference evidence="5 6" key="1">
    <citation type="submission" date="2023-03" db="EMBL/GenBank/DDBJ databases">
        <title>Novosphingobium cyanobacteriorum sp. nov., isolated from a eutrophic reservoir during the Microcystis bloom period.</title>
        <authorList>
            <person name="Kang M."/>
            <person name="Le V."/>
            <person name="Ko S.-R."/>
            <person name="Lee S.-A."/>
            <person name="Ahn C.-Y."/>
        </authorList>
    </citation>
    <scope>NUCLEOTIDE SEQUENCE [LARGE SCALE GENOMIC DNA]</scope>
    <source>
        <strain evidence="5 6">HBC54</strain>
    </source>
</reference>
<gene>
    <name evidence="5" type="ORF">POM99_20245</name>
</gene>
<feature type="domain" description="HTH cro/C1-type" evidence="4">
    <location>
        <begin position="7"/>
        <end position="60"/>
    </location>
</feature>
<dbReference type="Gene3D" id="2.10.109.10">
    <property type="entry name" value="Umud Fragment, subunit A"/>
    <property type="match status" value="1"/>
</dbReference>
<evidence type="ECO:0000256" key="1">
    <source>
        <dbReference type="ARBA" id="ARBA00023015"/>
    </source>
</evidence>
<dbReference type="InterPro" id="IPR001387">
    <property type="entry name" value="Cro/C1-type_HTH"/>
</dbReference>
<dbReference type="CDD" id="cd00093">
    <property type="entry name" value="HTH_XRE"/>
    <property type="match status" value="1"/>
</dbReference>
<evidence type="ECO:0000313" key="6">
    <source>
        <dbReference type="Proteomes" id="UP001222770"/>
    </source>
</evidence>
<dbReference type="PANTHER" id="PTHR40661">
    <property type="match status" value="1"/>
</dbReference>
<proteinExistence type="predicted"/>
<dbReference type="EMBL" id="JAROCY010000030">
    <property type="protein sequence ID" value="MDF8335544.1"/>
    <property type="molecule type" value="Genomic_DNA"/>
</dbReference>
<dbReference type="PANTHER" id="PTHR40661:SF3">
    <property type="entry name" value="FELS-1 PROPHAGE TRANSCRIPTIONAL REGULATOR"/>
    <property type="match status" value="1"/>
</dbReference>
<dbReference type="Pfam" id="PF00717">
    <property type="entry name" value="Peptidase_S24"/>
    <property type="match status" value="1"/>
</dbReference>
<dbReference type="SUPFAM" id="SSF51306">
    <property type="entry name" value="LexA/Signal peptidase"/>
    <property type="match status" value="1"/>
</dbReference>
<name>A0ABT6CNQ7_9SPHN</name>
<dbReference type="PROSITE" id="PS50943">
    <property type="entry name" value="HTH_CROC1"/>
    <property type="match status" value="1"/>
</dbReference>
<dbReference type="CDD" id="cd06529">
    <property type="entry name" value="S24_LexA-like"/>
    <property type="match status" value="1"/>
</dbReference>
<evidence type="ECO:0000256" key="2">
    <source>
        <dbReference type="ARBA" id="ARBA00023125"/>
    </source>
</evidence>
<dbReference type="Pfam" id="PF13443">
    <property type="entry name" value="HTH_26"/>
    <property type="match status" value="1"/>
</dbReference>
<keyword evidence="1" id="KW-0805">Transcription regulation</keyword>
<accession>A0ABT6CNQ7</accession>
<evidence type="ECO:0000313" key="5">
    <source>
        <dbReference type="EMBL" id="MDF8335544.1"/>
    </source>
</evidence>
<sequence length="225" mass="25440">MVERDRLLDLLLERGVSQAEVARRIGVSAPGLWKLVHNRVRKSKHLERLAEELETTPEFLLGKTDDPAREARVARLTPETMGHVLKISEWDLSESMEGRFLDLPLTGTEYAFSSSWLRLFTKARASQIYLARQFGDSMSPTIACGDQVLIDTADNHIAQSDQIWALVFEGTSQIRRIRPAAEGKVEICADNAVIRPLLATREQYYIVGRIVTIMHRLMPGARRST</sequence>
<dbReference type="InterPro" id="IPR036286">
    <property type="entry name" value="LexA/Signal_pep-like_sf"/>
</dbReference>
<protein>
    <submittedName>
        <fullName evidence="5">LexA family transcriptional regulator</fullName>
    </submittedName>
</protein>
<comment type="caution">
    <text evidence="5">The sequence shown here is derived from an EMBL/GenBank/DDBJ whole genome shotgun (WGS) entry which is preliminary data.</text>
</comment>
<evidence type="ECO:0000259" key="4">
    <source>
        <dbReference type="PROSITE" id="PS50943"/>
    </source>
</evidence>
<dbReference type="InterPro" id="IPR039418">
    <property type="entry name" value="LexA-like"/>
</dbReference>
<dbReference type="Proteomes" id="UP001222770">
    <property type="component" value="Unassembled WGS sequence"/>
</dbReference>
<keyword evidence="2" id="KW-0238">DNA-binding</keyword>
<dbReference type="InterPro" id="IPR010982">
    <property type="entry name" value="Lambda_DNA-bd_dom_sf"/>
</dbReference>
<dbReference type="SUPFAM" id="SSF47413">
    <property type="entry name" value="lambda repressor-like DNA-binding domains"/>
    <property type="match status" value="1"/>
</dbReference>
<evidence type="ECO:0000256" key="3">
    <source>
        <dbReference type="ARBA" id="ARBA00023163"/>
    </source>
</evidence>
<organism evidence="5 6">
    <name type="scientific">Novosphingobium cyanobacteriorum</name>
    <dbReference type="NCBI Taxonomy" id="3024215"/>
    <lineage>
        <taxon>Bacteria</taxon>
        <taxon>Pseudomonadati</taxon>
        <taxon>Pseudomonadota</taxon>
        <taxon>Alphaproteobacteria</taxon>
        <taxon>Sphingomonadales</taxon>
        <taxon>Sphingomonadaceae</taxon>
        <taxon>Novosphingobium</taxon>
    </lineage>
</organism>
<keyword evidence="6" id="KW-1185">Reference proteome</keyword>